<accession>A0A3A9ZJ37</accession>
<name>A0A3A9ZJ37_9ACTN</name>
<protein>
    <recommendedName>
        <fullName evidence="3">Guanylate cyclase domain-containing protein</fullName>
    </recommendedName>
</protein>
<evidence type="ECO:0000313" key="2">
    <source>
        <dbReference type="Proteomes" id="UP000281726"/>
    </source>
</evidence>
<keyword evidence="2" id="KW-1185">Reference proteome</keyword>
<dbReference type="Gene3D" id="3.30.70.1230">
    <property type="entry name" value="Nucleotide cyclase"/>
    <property type="match status" value="1"/>
</dbReference>
<proteinExistence type="predicted"/>
<sequence>MQAAGFTVQTLDVESMYQAADFTMLALDIEAFHGAGRDLAVRKRLRTAMRMIVERSLKGVPLHSRSQATILDRGDGMMVLLPASVTPIDLLLRVVPHLAECLDSYNDEAEPTSVMRLRLVIHAGQAIFDDGGFIGDELTYTFRLLDSEMMRRRLATTAQPIALAVSSRVRQEVEAATPAQQASIPQLGSLAFKNKETEGLAWTATLGRCVPHGTPV</sequence>
<evidence type="ECO:0000313" key="1">
    <source>
        <dbReference type="EMBL" id="RKN48412.1"/>
    </source>
</evidence>
<dbReference type="Proteomes" id="UP000281726">
    <property type="component" value="Unassembled WGS sequence"/>
</dbReference>
<organism evidence="1 2">
    <name type="scientific">Micromonospora endolithica</name>
    <dbReference type="NCBI Taxonomy" id="230091"/>
    <lineage>
        <taxon>Bacteria</taxon>
        <taxon>Bacillati</taxon>
        <taxon>Actinomycetota</taxon>
        <taxon>Actinomycetes</taxon>
        <taxon>Micromonosporales</taxon>
        <taxon>Micromonosporaceae</taxon>
        <taxon>Micromonospora</taxon>
    </lineage>
</organism>
<dbReference type="RefSeq" id="WP_120727588.1">
    <property type="nucleotide sequence ID" value="NZ_RBAK01000003.1"/>
</dbReference>
<gene>
    <name evidence="1" type="ORF">D7223_10435</name>
</gene>
<reference evidence="1 2" key="1">
    <citation type="journal article" date="2004" name="Syst. Appl. Microbiol.">
        <title>Cryptoendolithic actinomycetes from antarctic sandstone rock samples: Micromonospora endolithica sp. nov. and two isolates related to Micromonospora coerulea Jensen 1932.</title>
        <authorList>
            <person name="Hirsch P."/>
            <person name="Mevs U."/>
            <person name="Kroppenstedt R.M."/>
            <person name="Schumann P."/>
            <person name="Stackebrandt E."/>
        </authorList>
    </citation>
    <scope>NUCLEOTIDE SEQUENCE [LARGE SCALE GENOMIC DNA]</scope>
    <source>
        <strain evidence="1 2">JCM 12677</strain>
    </source>
</reference>
<comment type="caution">
    <text evidence="1">The sequence shown here is derived from an EMBL/GenBank/DDBJ whole genome shotgun (WGS) entry which is preliminary data.</text>
</comment>
<dbReference type="AlphaFoldDB" id="A0A3A9ZJ37"/>
<dbReference type="InterPro" id="IPR029787">
    <property type="entry name" value="Nucleotide_cyclase"/>
</dbReference>
<dbReference type="EMBL" id="RBAK01000003">
    <property type="protein sequence ID" value="RKN48412.1"/>
    <property type="molecule type" value="Genomic_DNA"/>
</dbReference>
<dbReference type="OrthoDB" id="3482507at2"/>
<evidence type="ECO:0008006" key="3">
    <source>
        <dbReference type="Google" id="ProtNLM"/>
    </source>
</evidence>